<dbReference type="EMBL" id="BARS01021993">
    <property type="protein sequence ID" value="GAG09968.1"/>
    <property type="molecule type" value="Genomic_DNA"/>
</dbReference>
<reference evidence="1" key="1">
    <citation type="journal article" date="2014" name="Front. Microbiol.">
        <title>High frequency of phylogenetically diverse reductive dehalogenase-homologous genes in deep subseafloor sedimentary metagenomes.</title>
        <authorList>
            <person name="Kawai M."/>
            <person name="Futagami T."/>
            <person name="Toyoda A."/>
            <person name="Takaki Y."/>
            <person name="Nishi S."/>
            <person name="Hori S."/>
            <person name="Arai W."/>
            <person name="Tsubouchi T."/>
            <person name="Morono Y."/>
            <person name="Uchiyama I."/>
            <person name="Ito T."/>
            <person name="Fujiyama A."/>
            <person name="Inagaki F."/>
            <person name="Takami H."/>
        </authorList>
    </citation>
    <scope>NUCLEOTIDE SEQUENCE</scope>
    <source>
        <strain evidence="1">Expedition CK06-06</strain>
    </source>
</reference>
<organism evidence="1">
    <name type="scientific">marine sediment metagenome</name>
    <dbReference type="NCBI Taxonomy" id="412755"/>
    <lineage>
        <taxon>unclassified sequences</taxon>
        <taxon>metagenomes</taxon>
        <taxon>ecological metagenomes</taxon>
    </lineage>
</organism>
<proteinExistence type="predicted"/>
<evidence type="ECO:0008006" key="2">
    <source>
        <dbReference type="Google" id="ProtNLM"/>
    </source>
</evidence>
<evidence type="ECO:0000313" key="1">
    <source>
        <dbReference type="EMBL" id="GAG09968.1"/>
    </source>
</evidence>
<accession>X0VBZ4</accession>
<dbReference type="AlphaFoldDB" id="X0VBZ4"/>
<dbReference type="SUPFAM" id="SSF51126">
    <property type="entry name" value="Pectin lyase-like"/>
    <property type="match status" value="1"/>
</dbReference>
<dbReference type="InterPro" id="IPR011050">
    <property type="entry name" value="Pectin_lyase_fold/virulence"/>
</dbReference>
<name>X0VBZ4_9ZZZZ</name>
<dbReference type="Gene3D" id="2.160.20.10">
    <property type="entry name" value="Single-stranded right-handed beta-helix, Pectin lyase-like"/>
    <property type="match status" value="1"/>
</dbReference>
<comment type="caution">
    <text evidence="1">The sequence shown here is derived from an EMBL/GenBank/DDBJ whole genome shotgun (WGS) entry which is preliminary data.</text>
</comment>
<sequence>MSAKETLRSVRLLIVVLLLLGTATGKTIYVDDSAGGADDGTSWADAYVYLQDALYEAESGDEIRIAQGTYWPDLGGGNMPGNQHAKFQLMNGAELYGGFPSGGTWNERDPDTYESILSGDIGTPGDASDNSYHVVAASACADGTILNGFVITGGNASQAPKNRGGGIYIVDSG</sequence>
<protein>
    <recommendedName>
        <fullName evidence="2">DUF1565 domain-containing protein</fullName>
    </recommendedName>
</protein>
<gene>
    <name evidence="1" type="ORF">S01H1_35215</name>
</gene>
<dbReference type="InterPro" id="IPR012334">
    <property type="entry name" value="Pectin_lyas_fold"/>
</dbReference>
<feature type="non-terminal residue" evidence="1">
    <location>
        <position position="173"/>
    </location>
</feature>